<dbReference type="Pfam" id="PF13806">
    <property type="entry name" value="Rieske_2"/>
    <property type="match status" value="1"/>
</dbReference>
<evidence type="ECO:0000313" key="5">
    <source>
        <dbReference type="EMBL" id="TVO36809.1"/>
    </source>
</evidence>
<reference evidence="5 6" key="3">
    <citation type="submission" date="2019-07" db="EMBL/GenBank/DDBJ databases">
        <title>The draft genome sequence of Vibrio algivorus M1486.</title>
        <authorList>
            <person name="Meng X."/>
        </authorList>
    </citation>
    <scope>NUCLEOTIDE SEQUENCE [LARGE SCALE GENOMIC DNA]</scope>
    <source>
        <strain evidence="5 6">M1486</strain>
    </source>
</reference>
<keyword evidence="7" id="KW-1185">Reference proteome</keyword>
<proteinExistence type="predicted"/>
<reference evidence="4" key="1">
    <citation type="journal article" date="2014" name="Int. J. Syst. Evol. Microbiol.">
        <title>Complete genome of a new Firmicutes species belonging to the dominant human colonic microbiota ('Ruminococcus bicirculans') reveals two chromosomes and a selective capacity to utilize plant glucans.</title>
        <authorList>
            <consortium name="NISC Comparative Sequencing Program"/>
            <person name="Wegmann U."/>
            <person name="Louis P."/>
            <person name="Goesmann A."/>
            <person name="Henrissat B."/>
            <person name="Duncan S.H."/>
            <person name="Flint H.J."/>
        </authorList>
    </citation>
    <scope>NUCLEOTIDE SEQUENCE</scope>
    <source>
        <strain evidence="4">NBRC 111146</strain>
    </source>
</reference>
<dbReference type="Gene3D" id="2.102.10.10">
    <property type="entry name" value="Rieske [2Fe-2S] iron-sulphur domain"/>
    <property type="match status" value="1"/>
</dbReference>
<dbReference type="InterPro" id="IPR036922">
    <property type="entry name" value="Rieske_2Fe-2S_sf"/>
</dbReference>
<keyword evidence="2" id="KW-0534">Nitrate assimilation</keyword>
<evidence type="ECO:0000259" key="3">
    <source>
        <dbReference type="Pfam" id="PF13806"/>
    </source>
</evidence>
<gene>
    <name evidence="5" type="primary">nirD</name>
    <name evidence="5" type="ORF">FOF44_08410</name>
    <name evidence="4" type="ORF">GCM10007931_06190</name>
</gene>
<dbReference type="GO" id="GO:0051537">
    <property type="term" value="F:2 iron, 2 sulfur cluster binding"/>
    <property type="evidence" value="ECO:0007669"/>
    <property type="project" value="InterPro"/>
</dbReference>
<dbReference type="AlphaFoldDB" id="A0A557P847"/>
<dbReference type="PROSITE" id="PS51300">
    <property type="entry name" value="NIRD"/>
    <property type="match status" value="1"/>
</dbReference>
<dbReference type="OrthoDB" id="516687at2"/>
<feature type="domain" description="Rieske-like [2Fe-2S]" evidence="3">
    <location>
        <begin position="2"/>
        <end position="110"/>
    </location>
</feature>
<dbReference type="PANTHER" id="PTHR40562">
    <property type="match status" value="1"/>
</dbReference>
<dbReference type="SUPFAM" id="SSF50022">
    <property type="entry name" value="ISP domain"/>
    <property type="match status" value="1"/>
</dbReference>
<organism evidence="5 6">
    <name type="scientific">Vibrio algivorus</name>
    <dbReference type="NCBI Taxonomy" id="1667024"/>
    <lineage>
        <taxon>Bacteria</taxon>
        <taxon>Pseudomonadati</taxon>
        <taxon>Pseudomonadota</taxon>
        <taxon>Gammaproteobacteria</taxon>
        <taxon>Vibrionales</taxon>
        <taxon>Vibrionaceae</taxon>
        <taxon>Vibrio</taxon>
    </lineage>
</organism>
<dbReference type="NCBIfam" id="TIGR02378">
    <property type="entry name" value="nirD_assim_sml"/>
    <property type="match status" value="1"/>
</dbReference>
<protein>
    <submittedName>
        <fullName evidence="4 5">Nitrite reductase small subunit</fullName>
    </submittedName>
</protein>
<evidence type="ECO:0000313" key="6">
    <source>
        <dbReference type="Proteomes" id="UP000319828"/>
    </source>
</evidence>
<dbReference type="EMBL" id="BSPV01000003">
    <property type="protein sequence ID" value="GLT13645.1"/>
    <property type="molecule type" value="Genomic_DNA"/>
</dbReference>
<dbReference type="PANTHER" id="PTHR40562:SF1">
    <property type="entry name" value="NITRITE REDUCTASE (NADH) SMALL SUBUNIT"/>
    <property type="match status" value="1"/>
</dbReference>
<dbReference type="GO" id="GO:0008942">
    <property type="term" value="F:nitrite reductase [NAD(P)H] activity"/>
    <property type="evidence" value="ECO:0007669"/>
    <property type="project" value="InterPro"/>
</dbReference>
<evidence type="ECO:0000313" key="7">
    <source>
        <dbReference type="Proteomes" id="UP001157156"/>
    </source>
</evidence>
<evidence type="ECO:0000313" key="4">
    <source>
        <dbReference type="EMBL" id="GLT13645.1"/>
    </source>
</evidence>
<reference evidence="4" key="4">
    <citation type="submission" date="2023-01" db="EMBL/GenBank/DDBJ databases">
        <title>Draft genome sequence of Vibrio algivorus strain NBRC 111146.</title>
        <authorList>
            <person name="Sun Q."/>
            <person name="Mori K."/>
        </authorList>
    </citation>
    <scope>NUCLEOTIDE SEQUENCE</scope>
    <source>
        <strain evidence="4">NBRC 111146</strain>
    </source>
</reference>
<evidence type="ECO:0000256" key="1">
    <source>
        <dbReference type="ARBA" id="ARBA00023002"/>
    </source>
</evidence>
<accession>A0A557P847</accession>
<comment type="caution">
    <text evidence="5">The sequence shown here is derived from an EMBL/GenBank/DDBJ whole genome shotgun (WGS) entry which is preliminary data.</text>
</comment>
<dbReference type="EMBL" id="VMKJ01000013">
    <property type="protein sequence ID" value="TVO36809.1"/>
    <property type="molecule type" value="Genomic_DNA"/>
</dbReference>
<reference evidence="7" key="2">
    <citation type="journal article" date="2019" name="Int. J. Syst. Evol. Microbiol.">
        <title>The Global Catalogue of Microorganisms (GCM) 10K type strain sequencing project: providing services to taxonomists for standard genome sequencing and annotation.</title>
        <authorList>
            <consortium name="The Broad Institute Genomics Platform"/>
            <consortium name="The Broad Institute Genome Sequencing Center for Infectious Disease"/>
            <person name="Wu L."/>
            <person name="Ma J."/>
        </authorList>
    </citation>
    <scope>NUCLEOTIDE SEQUENCE [LARGE SCALE GENOMIC DNA]</scope>
    <source>
        <strain evidence="7">NBRC 111146</strain>
    </source>
</reference>
<name>A0A557P847_9VIBR</name>
<dbReference type="GO" id="GO:0042128">
    <property type="term" value="P:nitrate assimilation"/>
    <property type="evidence" value="ECO:0007669"/>
    <property type="project" value="UniProtKB-KW"/>
</dbReference>
<dbReference type="CDD" id="cd03529">
    <property type="entry name" value="Rieske_NirD"/>
    <property type="match status" value="1"/>
</dbReference>
<dbReference type="RefSeq" id="WP_089124043.1">
    <property type="nucleotide sequence ID" value="NZ_BSPV01000003.1"/>
</dbReference>
<sequence length="111" mass="12581">MWHKVCELNQLNAYLGTGAMVDDQQVALFYLPSDQKQTSEQVFAIDNWDPIGKAFVLSRGIVGDVKGTPCVASPLYKQHFDLQNGQCVEQPEIQVKTWQVKVEQEAVWISR</sequence>
<dbReference type="Proteomes" id="UP001157156">
    <property type="component" value="Unassembled WGS sequence"/>
</dbReference>
<dbReference type="InterPro" id="IPR012748">
    <property type="entry name" value="Rieske-like_NirD"/>
</dbReference>
<keyword evidence="1" id="KW-0560">Oxidoreductase</keyword>
<evidence type="ECO:0000256" key="2">
    <source>
        <dbReference type="ARBA" id="ARBA00023063"/>
    </source>
</evidence>
<dbReference type="InterPro" id="IPR017881">
    <property type="entry name" value="NirD"/>
</dbReference>
<dbReference type="Proteomes" id="UP000319828">
    <property type="component" value="Unassembled WGS sequence"/>
</dbReference>